<keyword evidence="2" id="KW-0597">Phosphoprotein</keyword>
<dbReference type="SUPFAM" id="SSF56801">
    <property type="entry name" value="Acetyl-CoA synthetase-like"/>
    <property type="match status" value="1"/>
</dbReference>
<dbReference type="GO" id="GO:0031177">
    <property type="term" value="F:phosphopantetheine binding"/>
    <property type="evidence" value="ECO:0007669"/>
    <property type="project" value="TreeGrafter"/>
</dbReference>
<dbReference type="PhylomeDB" id="B0Y0H3"/>
<gene>
    <name evidence="4" type="ORF">AFUB_046190</name>
</gene>
<dbReference type="PANTHER" id="PTHR45527:SF3">
    <property type="entry name" value="SIDEROPHORE SYNTHETASE (EUROFUNG)"/>
    <property type="match status" value="1"/>
</dbReference>
<dbReference type="Gene3D" id="3.30.300.30">
    <property type="match status" value="1"/>
</dbReference>
<accession>B0Y0H3</accession>
<dbReference type="HOGENOM" id="CLU_1323618_0_0_1"/>
<proteinExistence type="predicted"/>
<dbReference type="GO" id="GO:0043041">
    <property type="term" value="P:amino acid activation for nonribosomal peptide biosynthetic process"/>
    <property type="evidence" value="ECO:0007669"/>
    <property type="project" value="TreeGrafter"/>
</dbReference>
<evidence type="ECO:0000313" key="4">
    <source>
        <dbReference type="EMBL" id="EDP53443.1"/>
    </source>
</evidence>
<dbReference type="PANTHER" id="PTHR45527">
    <property type="entry name" value="NONRIBOSOMAL PEPTIDE SYNTHETASE"/>
    <property type="match status" value="1"/>
</dbReference>
<dbReference type="GO" id="GO:0016874">
    <property type="term" value="F:ligase activity"/>
    <property type="evidence" value="ECO:0007669"/>
    <property type="project" value="UniProtKB-KW"/>
</dbReference>
<evidence type="ECO:0000256" key="2">
    <source>
        <dbReference type="ARBA" id="ARBA00022553"/>
    </source>
</evidence>
<dbReference type="GO" id="GO:0044550">
    <property type="term" value="P:secondary metabolite biosynthetic process"/>
    <property type="evidence" value="ECO:0007669"/>
    <property type="project" value="TreeGrafter"/>
</dbReference>
<evidence type="ECO:0000256" key="1">
    <source>
        <dbReference type="ARBA" id="ARBA00022450"/>
    </source>
</evidence>
<organism evidence="4 5">
    <name type="scientific">Aspergillus fumigatus (strain CBS 144.89 / FGSC A1163 / CEA10)</name>
    <name type="common">Neosartorya fumigata</name>
    <dbReference type="NCBI Taxonomy" id="451804"/>
    <lineage>
        <taxon>Eukaryota</taxon>
        <taxon>Fungi</taxon>
        <taxon>Dikarya</taxon>
        <taxon>Ascomycota</taxon>
        <taxon>Pezizomycotina</taxon>
        <taxon>Eurotiomycetes</taxon>
        <taxon>Eurotiomycetidae</taxon>
        <taxon>Eurotiales</taxon>
        <taxon>Aspergillaceae</taxon>
        <taxon>Aspergillus</taxon>
        <taxon>Aspergillus subgen. Fumigati</taxon>
    </lineage>
</organism>
<evidence type="ECO:0000256" key="3">
    <source>
        <dbReference type="ARBA" id="ARBA00022598"/>
    </source>
</evidence>
<protein>
    <submittedName>
        <fullName evidence="4">AM-toxin synthetase</fullName>
    </submittedName>
</protein>
<dbReference type="InterPro" id="IPR045851">
    <property type="entry name" value="AMP-bd_C_sf"/>
</dbReference>
<dbReference type="OrthoDB" id="4511088at2759"/>
<keyword evidence="5" id="KW-1185">Reference proteome</keyword>
<name>B0Y0H3_ASPFC</name>
<dbReference type="VEuPathDB" id="FungiDB:AFUB_046190"/>
<dbReference type="EMBL" id="DS499596">
    <property type="protein sequence ID" value="EDP53443.1"/>
    <property type="molecule type" value="Genomic_DNA"/>
</dbReference>
<reference evidence="4 5" key="1">
    <citation type="journal article" date="2008" name="PLoS Genet.">
        <title>Genomic islands in the pathogenic filamentous fungus Aspergillus fumigatus.</title>
        <authorList>
            <person name="Fedorova N.D."/>
            <person name="Khaldi N."/>
            <person name="Joardar V.S."/>
            <person name="Maiti R."/>
            <person name="Amedeo P."/>
            <person name="Anderson M.J."/>
            <person name="Crabtree J."/>
            <person name="Silva J.C."/>
            <person name="Badger J.H."/>
            <person name="Albarraq A."/>
            <person name="Angiuoli S."/>
            <person name="Bussey H."/>
            <person name="Bowyer P."/>
            <person name="Cotty P.J."/>
            <person name="Dyer P.S."/>
            <person name="Egan A."/>
            <person name="Galens K."/>
            <person name="Fraser-Liggett C.M."/>
            <person name="Haas B.J."/>
            <person name="Inman J.M."/>
            <person name="Kent R."/>
            <person name="Lemieux S."/>
            <person name="Malavazi I."/>
            <person name="Orvis J."/>
            <person name="Roemer T."/>
            <person name="Ronning C.M."/>
            <person name="Sundaram J.P."/>
            <person name="Sutton G."/>
            <person name="Turner G."/>
            <person name="Venter J.C."/>
            <person name="White O.R."/>
            <person name="Whitty B.R."/>
            <person name="Youngman P."/>
            <person name="Wolfe K.H."/>
            <person name="Goldman G.H."/>
            <person name="Wortman J.R."/>
            <person name="Jiang B."/>
            <person name="Denning D.W."/>
            <person name="Nierman W.C."/>
        </authorList>
    </citation>
    <scope>NUCLEOTIDE SEQUENCE [LARGE SCALE GENOMIC DNA]</scope>
    <source>
        <strain evidence="5">CBS 144.89 / FGSC A1163 / CEA10</strain>
    </source>
</reference>
<evidence type="ECO:0000313" key="5">
    <source>
        <dbReference type="Proteomes" id="UP000001699"/>
    </source>
</evidence>
<dbReference type="GO" id="GO:0005737">
    <property type="term" value="C:cytoplasm"/>
    <property type="evidence" value="ECO:0007669"/>
    <property type="project" value="TreeGrafter"/>
</dbReference>
<dbReference type="InterPro" id="IPR042099">
    <property type="entry name" value="ANL_N_sf"/>
</dbReference>
<dbReference type="Gene3D" id="3.40.50.12780">
    <property type="entry name" value="N-terminal domain of ligase-like"/>
    <property type="match status" value="1"/>
</dbReference>
<feature type="non-terminal residue" evidence="4">
    <location>
        <position position="1"/>
    </location>
</feature>
<sequence length="208" mass="22865">IWIRTFLTASTRRGYWGVTRGGSNSPGSLYWWGPGCSNFCDSHVAAQGLWRFPGRQGRFFKTGDLVQCKPDGGLVILGRKDTQVQIGGERVELAEVEYHVRRFLPGRAGVAAEMITSIARVKPILVAFIAIGDEVNLPLGASLQPLTVGVNEKLAQYVPRTFIPEVYIPVETIPLTAAGKTDRKALRKMGGPTTLDEISRLQESRLKN</sequence>
<dbReference type="AlphaFoldDB" id="B0Y0H3"/>
<dbReference type="Proteomes" id="UP000001699">
    <property type="component" value="Unassembled WGS sequence"/>
</dbReference>
<keyword evidence="1" id="KW-0596">Phosphopantetheine</keyword>
<keyword evidence="3" id="KW-0436">Ligase</keyword>